<dbReference type="InterPro" id="IPR023214">
    <property type="entry name" value="HAD_sf"/>
</dbReference>
<name>A0A0D7A8K9_9AGAR</name>
<dbReference type="PANTHER" id="PTHR35134:SF2">
    <property type="entry name" value="NUCLEOTIDASE YQFW-RELATED"/>
    <property type="match status" value="1"/>
</dbReference>
<dbReference type="Pfam" id="PF06941">
    <property type="entry name" value="NT5C"/>
    <property type="match status" value="1"/>
</dbReference>
<dbReference type="InterPro" id="IPR036412">
    <property type="entry name" value="HAD-like_sf"/>
</dbReference>
<dbReference type="EMBL" id="KN882016">
    <property type="protein sequence ID" value="KIY47070.1"/>
    <property type="molecule type" value="Genomic_DNA"/>
</dbReference>
<dbReference type="OrthoDB" id="10248475at2759"/>
<protein>
    <recommendedName>
        <fullName evidence="4">HAD-like protein</fullName>
    </recommendedName>
</protein>
<feature type="active site" description="Proton donor" evidence="1">
    <location>
        <position position="39"/>
    </location>
</feature>
<feature type="active site" description="Nucleophile" evidence="1">
    <location>
        <position position="37"/>
    </location>
</feature>
<dbReference type="GO" id="GO:0009264">
    <property type="term" value="P:deoxyribonucleotide catabolic process"/>
    <property type="evidence" value="ECO:0007669"/>
    <property type="project" value="InterPro"/>
</dbReference>
<dbReference type="AlphaFoldDB" id="A0A0D7A8K9"/>
<dbReference type="Gene3D" id="3.40.50.1000">
    <property type="entry name" value="HAD superfamily/HAD-like"/>
    <property type="match status" value="1"/>
</dbReference>
<evidence type="ECO:0008006" key="4">
    <source>
        <dbReference type="Google" id="ProtNLM"/>
    </source>
</evidence>
<sequence length="275" mass="31970">MHTFSTEYTTDDTHRDHLAAAPPLLAHVSVGPVIAVDLDDVLSQTNEDLAKWHNETYDTNMDLSLFYYYYYWKNPYWGTPLQTLEKVTRYYAEERIFQTEPIPGARHGLSILRRMGCRLIVVTARSPEFEARSRVWLQQHFPDIFDNIVCTGQFRNAMSKDADVTAKLSKAEVCAELGARVLIDDSAENALQVVKAKHIQQPYVLLFGDYEWNRRVSFPGDNSESMTFEKRFEASGRKEFWKEETLEAHLPEDALLTRVGKWDDVVQWVKYHLRN</sequence>
<dbReference type="SUPFAM" id="SSF56784">
    <property type="entry name" value="HAD-like"/>
    <property type="match status" value="1"/>
</dbReference>
<reference evidence="2 3" key="1">
    <citation type="journal article" date="2015" name="Fungal Genet. Biol.">
        <title>Evolution of novel wood decay mechanisms in Agaricales revealed by the genome sequences of Fistulina hepatica and Cylindrobasidium torrendii.</title>
        <authorList>
            <person name="Floudas D."/>
            <person name="Held B.W."/>
            <person name="Riley R."/>
            <person name="Nagy L.G."/>
            <person name="Koehler G."/>
            <person name="Ransdell A.S."/>
            <person name="Younus H."/>
            <person name="Chow J."/>
            <person name="Chiniquy J."/>
            <person name="Lipzen A."/>
            <person name="Tritt A."/>
            <person name="Sun H."/>
            <person name="Haridas S."/>
            <person name="LaButti K."/>
            <person name="Ohm R.A."/>
            <person name="Kues U."/>
            <person name="Blanchette R.A."/>
            <person name="Grigoriev I.V."/>
            <person name="Minto R.E."/>
            <person name="Hibbett D.S."/>
        </authorList>
    </citation>
    <scope>NUCLEOTIDE SEQUENCE [LARGE SCALE GENOMIC DNA]</scope>
    <source>
        <strain evidence="2 3">ATCC 64428</strain>
    </source>
</reference>
<dbReference type="GO" id="GO:0008253">
    <property type="term" value="F:5'-nucleotidase activity"/>
    <property type="evidence" value="ECO:0007669"/>
    <property type="project" value="InterPro"/>
</dbReference>
<organism evidence="2 3">
    <name type="scientific">Fistulina hepatica ATCC 64428</name>
    <dbReference type="NCBI Taxonomy" id="1128425"/>
    <lineage>
        <taxon>Eukaryota</taxon>
        <taxon>Fungi</taxon>
        <taxon>Dikarya</taxon>
        <taxon>Basidiomycota</taxon>
        <taxon>Agaricomycotina</taxon>
        <taxon>Agaricomycetes</taxon>
        <taxon>Agaricomycetidae</taxon>
        <taxon>Agaricales</taxon>
        <taxon>Fistulinaceae</taxon>
        <taxon>Fistulina</taxon>
    </lineage>
</organism>
<dbReference type="InterPro" id="IPR052419">
    <property type="entry name" value="5_3-deoxyribonucleotidase-like"/>
</dbReference>
<dbReference type="InterPro" id="IPR010708">
    <property type="entry name" value="5'(3')-deoxyribonucleotidase"/>
</dbReference>
<evidence type="ECO:0000256" key="1">
    <source>
        <dbReference type="PIRSR" id="PIRSR610708-1"/>
    </source>
</evidence>
<dbReference type="PANTHER" id="PTHR35134">
    <property type="entry name" value="NUCLEOTIDASE YQFW-RELATED"/>
    <property type="match status" value="1"/>
</dbReference>
<keyword evidence="3" id="KW-1185">Reference proteome</keyword>
<proteinExistence type="predicted"/>
<evidence type="ECO:0000313" key="3">
    <source>
        <dbReference type="Proteomes" id="UP000054144"/>
    </source>
</evidence>
<evidence type="ECO:0000313" key="2">
    <source>
        <dbReference type="EMBL" id="KIY47070.1"/>
    </source>
</evidence>
<accession>A0A0D7A8K9</accession>
<gene>
    <name evidence="2" type="ORF">FISHEDRAFT_46044</name>
</gene>
<dbReference type="Proteomes" id="UP000054144">
    <property type="component" value="Unassembled WGS sequence"/>
</dbReference>